<comment type="caution">
    <text evidence="2">The sequence shown here is derived from an EMBL/GenBank/DDBJ whole genome shotgun (WGS) entry which is preliminary data.</text>
</comment>
<dbReference type="Proteomes" id="UP001469749">
    <property type="component" value="Unassembled WGS sequence"/>
</dbReference>
<gene>
    <name evidence="2" type="ORF">WMO25_12555</name>
</gene>
<keyword evidence="1" id="KW-0812">Transmembrane</keyword>
<evidence type="ECO:0000313" key="2">
    <source>
        <dbReference type="EMBL" id="MEQ2365902.1"/>
    </source>
</evidence>
<feature type="non-terminal residue" evidence="2">
    <location>
        <position position="1"/>
    </location>
</feature>
<evidence type="ECO:0000313" key="3">
    <source>
        <dbReference type="Proteomes" id="UP001469749"/>
    </source>
</evidence>
<reference evidence="2 3" key="1">
    <citation type="submission" date="2024-03" db="EMBL/GenBank/DDBJ databases">
        <title>Human intestinal bacterial collection.</title>
        <authorList>
            <person name="Pauvert C."/>
            <person name="Hitch T.C.A."/>
            <person name="Clavel T."/>
        </authorList>
    </citation>
    <scope>NUCLEOTIDE SEQUENCE [LARGE SCALE GENOMIC DNA]</scope>
    <source>
        <strain evidence="2 3">CLA-AA-H190</strain>
    </source>
</reference>
<proteinExistence type="predicted"/>
<protein>
    <submittedName>
        <fullName evidence="2">Uncharacterized protein</fullName>
    </submittedName>
</protein>
<feature type="transmembrane region" description="Helical" evidence="1">
    <location>
        <begin position="12"/>
        <end position="30"/>
    </location>
</feature>
<evidence type="ECO:0000256" key="1">
    <source>
        <dbReference type="SAM" id="Phobius"/>
    </source>
</evidence>
<keyword evidence="3" id="KW-1185">Reference proteome</keyword>
<sequence length="249" mass="28719">GRKRKMKKYYVVHAKLILGMVLLSSASLLWNGVQFFSQKDNLIEERKNQKEVSYEYKKMEFAHSKVKDSVDCYLCGDNKCSLMGMYRNSDELGIVSVNHWHVENLRTWNRDDEGQLINSGGSVNTITGTGEGGNFFYSSPMSNRGISNVKVNYGEDSILDGKVARKLFCQACLEKLERVTETYVPEDKSTKVRDLFLIDFKTMELYSLQGQYTAYMIRDYYVQIDYQEEGLKVTAFYAPILENGEKRIE</sequence>
<accession>A0ABV1B6S8</accession>
<keyword evidence="1" id="KW-0472">Membrane</keyword>
<organism evidence="2 3">
    <name type="scientific">Coprococcus intestinihominis</name>
    <dbReference type="NCBI Taxonomy" id="3133154"/>
    <lineage>
        <taxon>Bacteria</taxon>
        <taxon>Bacillati</taxon>
        <taxon>Bacillota</taxon>
        <taxon>Clostridia</taxon>
        <taxon>Lachnospirales</taxon>
        <taxon>Lachnospiraceae</taxon>
        <taxon>Coprococcus</taxon>
    </lineage>
</organism>
<keyword evidence="1" id="KW-1133">Transmembrane helix</keyword>
<dbReference type="EMBL" id="JBBMEK010000176">
    <property type="protein sequence ID" value="MEQ2365902.1"/>
    <property type="molecule type" value="Genomic_DNA"/>
</dbReference>
<name>A0ABV1B6S8_9FIRM</name>